<dbReference type="AlphaFoldDB" id="A0A429XVD1"/>
<sequence>MPRKTEDVHSNSTPHSDGKYESVINDPMASQSAHMGVFTDDEKRKKNPFHLSKTKNKAMEEFEQLMRGDALDKM</sequence>
<reference evidence="2" key="1">
    <citation type="submission" date="2018-12" db="EMBL/GenBank/DDBJ databases">
        <authorList>
            <person name="Sun L."/>
            <person name="Chen Z."/>
        </authorList>
    </citation>
    <scope>NUCLEOTIDE SEQUENCE [LARGE SCALE GENOMIC DNA]</scope>
    <source>
        <strain evidence="2">3-2-2</strain>
    </source>
</reference>
<keyword evidence="3" id="KW-1185">Reference proteome</keyword>
<proteinExistence type="predicted"/>
<evidence type="ECO:0000313" key="2">
    <source>
        <dbReference type="EMBL" id="RST72207.1"/>
    </source>
</evidence>
<comment type="caution">
    <text evidence="2">The sequence shown here is derived from an EMBL/GenBank/DDBJ whole genome shotgun (WGS) entry which is preliminary data.</text>
</comment>
<protein>
    <submittedName>
        <fullName evidence="2">Uncharacterized protein</fullName>
    </submittedName>
</protein>
<evidence type="ECO:0000256" key="1">
    <source>
        <dbReference type="SAM" id="MobiDB-lite"/>
    </source>
</evidence>
<gene>
    <name evidence="2" type="ORF">D4T97_016290</name>
</gene>
<dbReference type="OrthoDB" id="2971589at2"/>
<dbReference type="EMBL" id="QYTV02000009">
    <property type="protein sequence ID" value="RST72207.1"/>
    <property type="molecule type" value="Genomic_DNA"/>
</dbReference>
<organism evidence="2 3">
    <name type="scientific">Siminovitchia acidinfaciens</name>
    <dbReference type="NCBI Taxonomy" id="2321395"/>
    <lineage>
        <taxon>Bacteria</taxon>
        <taxon>Bacillati</taxon>
        <taxon>Bacillota</taxon>
        <taxon>Bacilli</taxon>
        <taxon>Bacillales</taxon>
        <taxon>Bacillaceae</taxon>
        <taxon>Siminovitchia</taxon>
    </lineage>
</organism>
<feature type="region of interest" description="Disordered" evidence="1">
    <location>
        <begin position="1"/>
        <end position="23"/>
    </location>
</feature>
<accession>A0A429XVD1</accession>
<name>A0A429XVD1_9BACI</name>
<evidence type="ECO:0000313" key="3">
    <source>
        <dbReference type="Proteomes" id="UP000287156"/>
    </source>
</evidence>
<dbReference type="Proteomes" id="UP000287156">
    <property type="component" value="Unassembled WGS sequence"/>
</dbReference>
<dbReference type="RefSeq" id="WP_126051831.1">
    <property type="nucleotide sequence ID" value="NZ_QYTV02000009.1"/>
</dbReference>